<accession>A0AAD9EH29</accession>
<dbReference type="InterPro" id="IPR002110">
    <property type="entry name" value="Ankyrin_rpt"/>
</dbReference>
<dbReference type="AlphaFoldDB" id="A0AAD9EH29"/>
<name>A0AAD9EH29_9PEZI</name>
<evidence type="ECO:0000313" key="4">
    <source>
        <dbReference type="EMBL" id="KAK1851264.1"/>
    </source>
</evidence>
<proteinExistence type="predicted"/>
<evidence type="ECO:0000256" key="1">
    <source>
        <dbReference type="PROSITE-ProRule" id="PRU00023"/>
    </source>
</evidence>
<gene>
    <name evidence="4" type="ORF">CCHR01_06104</name>
</gene>
<dbReference type="PROSITE" id="PS50297">
    <property type="entry name" value="ANK_REP_REGION"/>
    <property type="match status" value="3"/>
</dbReference>
<feature type="region of interest" description="Disordered" evidence="2">
    <location>
        <begin position="513"/>
        <end position="558"/>
    </location>
</feature>
<evidence type="ECO:0000256" key="3">
    <source>
        <dbReference type="SAM" id="Phobius"/>
    </source>
</evidence>
<sequence>MSDQPVPSAAAEDSNSQPLDEDSRDTPPSVQREEATGDENAQDAPSTDQREGTTGEKSAQNAPPTVPLEEPIGETRPVTPSSEDEKEVIDDTDPPHEETALHRALKDLGLDDDSSPKLEKLGSEWKGMINIQSSEPPHLTPLHMAVERNFPKVAKRLIDCGADANIGSSARPLHTACNEGNVEIARLLLDSGASADCRDTAGWCPMHCASREDSNPEIFRLLFQNAPGCLNEQEGNESWTPLNVATYFGSYNAVNVLVEMGADIGIPDVVGWTPLMTAVKNNFFHIFDNLLNHIGTNDDQTQEKLVNQADNTRMTVLMALCDVVPETAFRARSSLDKFLNATPDLDFDARDYYGRTALHYIIRSARRFPDEHEIRQMAQLVIGKAPKDILLLRNIGGQTALEDSLDNESSNNLSETPLRNFLEAIVKRLREDGNDRENLLCFLASREDCQDTAKDILSDLGIPKGRKSGTECSLVELAIHHELPRVLWACKIIAKEAKEDGKRLIANRRKELQNEVSSTLKEPSPPQQVRKNETNKSSATKQSGTQGQHNAKTQTDTERRFRILDQMEDLLDYSYVEKTRRVRDPLKVSKLVDEMQGSRADFQAAVISIYRDNSQFSRYTKFRSVAETVYGSSPIKTISDTIDEIKKSEPTSHHTKAFSQLRASETESNFTWIHLPATNMTWMIDTMNKILNPNQSDNLDVNKEDDQIASFLRTSGVQVPDKTSPSRYMQPRYVKKPKTKGSPAATEADSVGWDDEHKDGQNGVSDSTASALYMPFLAVGSYKRPPVEGAQSKVTGSTPSAIKTRATAANILNAAASKLNAAATRLNDAAIRLNTNGDAITTATHRSPAVDNQAKPTANVSGSGTKPIAPPVHFSPTLDEHYYHFAMGDAASQEDRDLRNENQVITKYLYRKGLDKQVSWKVLRVNQLWAWTIHEKWLITSTSFADSEENVQVGNNAFVEHILGNLADRAEKNPDSGPRTPTELSKVIVEWCIGAYRKQRKDASQQQGVDGKHSGDLERPERPIRQMFSDSINDIGRQEADLFRNLTGQQSSSKYQKHETLGSKRQDPNNTRLPSFETDTMKAARLLFEIKDVRDELNILRTIVEYQQKVQLGLNGIVPEYQQMMQLGLNGIVPGIAFANSVDWDEDETAKYVANDIEELDRLAKKTEEALNTTITIYESEIGNLQAKEAAEQGKRVMVFTLVTVFFSLCLCHFFMPPTGM</sequence>
<evidence type="ECO:0000256" key="2">
    <source>
        <dbReference type="SAM" id="MobiDB-lite"/>
    </source>
</evidence>
<dbReference type="Pfam" id="PF00023">
    <property type="entry name" value="Ank"/>
    <property type="match status" value="1"/>
</dbReference>
<feature type="region of interest" description="Disordered" evidence="2">
    <location>
        <begin position="848"/>
        <end position="867"/>
    </location>
</feature>
<evidence type="ECO:0008006" key="6">
    <source>
        <dbReference type="Google" id="ProtNLM"/>
    </source>
</evidence>
<keyword evidence="1" id="KW-0040">ANK repeat</keyword>
<protein>
    <recommendedName>
        <fullName evidence="6">Ankyrin repeat protein</fullName>
    </recommendedName>
</protein>
<organism evidence="4 5">
    <name type="scientific">Colletotrichum chrysophilum</name>
    <dbReference type="NCBI Taxonomy" id="1836956"/>
    <lineage>
        <taxon>Eukaryota</taxon>
        <taxon>Fungi</taxon>
        <taxon>Dikarya</taxon>
        <taxon>Ascomycota</taxon>
        <taxon>Pezizomycotina</taxon>
        <taxon>Sordariomycetes</taxon>
        <taxon>Hypocreomycetidae</taxon>
        <taxon>Glomerellales</taxon>
        <taxon>Glomerellaceae</taxon>
        <taxon>Colletotrichum</taxon>
        <taxon>Colletotrichum gloeosporioides species complex</taxon>
    </lineage>
</organism>
<dbReference type="Proteomes" id="UP001243330">
    <property type="component" value="Unassembled WGS sequence"/>
</dbReference>
<feature type="compositionally biased region" description="Polar residues" evidence="2">
    <location>
        <begin position="535"/>
        <end position="554"/>
    </location>
</feature>
<keyword evidence="3" id="KW-1133">Transmembrane helix</keyword>
<comment type="caution">
    <text evidence="4">The sequence shown here is derived from an EMBL/GenBank/DDBJ whole genome shotgun (WGS) entry which is preliminary data.</text>
</comment>
<dbReference type="InterPro" id="IPR052391">
    <property type="entry name" value="E3_Ligase-Neurotoxin"/>
</dbReference>
<dbReference type="SMART" id="SM00248">
    <property type="entry name" value="ANK"/>
    <property type="match status" value="6"/>
</dbReference>
<feature type="compositionally biased region" description="Polar residues" evidence="2">
    <location>
        <begin position="854"/>
        <end position="864"/>
    </location>
</feature>
<evidence type="ECO:0000313" key="5">
    <source>
        <dbReference type="Proteomes" id="UP001243330"/>
    </source>
</evidence>
<dbReference type="Gene3D" id="1.25.40.20">
    <property type="entry name" value="Ankyrin repeat-containing domain"/>
    <property type="match status" value="2"/>
</dbReference>
<feature type="repeat" description="ANK" evidence="1">
    <location>
        <begin position="137"/>
        <end position="169"/>
    </location>
</feature>
<keyword evidence="3" id="KW-0812">Transmembrane</keyword>
<feature type="region of interest" description="Disordered" evidence="2">
    <location>
        <begin position="1047"/>
        <end position="1075"/>
    </location>
</feature>
<feature type="compositionally biased region" description="Basic and acidic residues" evidence="2">
    <location>
        <begin position="1056"/>
        <end position="1067"/>
    </location>
</feature>
<feature type="transmembrane region" description="Helical" evidence="3">
    <location>
        <begin position="1197"/>
        <end position="1216"/>
    </location>
</feature>
<reference evidence="4" key="1">
    <citation type="submission" date="2023-01" db="EMBL/GenBank/DDBJ databases">
        <title>Colletotrichum chrysophilum M932 genome sequence.</title>
        <authorList>
            <person name="Baroncelli R."/>
        </authorList>
    </citation>
    <scope>NUCLEOTIDE SEQUENCE</scope>
    <source>
        <strain evidence="4">M932</strain>
    </source>
</reference>
<feature type="repeat" description="ANK" evidence="1">
    <location>
        <begin position="237"/>
        <end position="269"/>
    </location>
</feature>
<feature type="compositionally biased region" description="Acidic residues" evidence="2">
    <location>
        <begin position="82"/>
        <end position="92"/>
    </location>
</feature>
<feature type="region of interest" description="Disordered" evidence="2">
    <location>
        <begin position="1002"/>
        <end position="1021"/>
    </location>
</feature>
<dbReference type="PANTHER" id="PTHR24133:SF40">
    <property type="entry name" value="ANKYRIN REPEAT DOMAIN 44"/>
    <property type="match status" value="1"/>
</dbReference>
<feature type="region of interest" description="Disordered" evidence="2">
    <location>
        <begin position="734"/>
        <end position="766"/>
    </location>
</feature>
<dbReference type="PANTHER" id="PTHR24133">
    <property type="entry name" value="ANKYRIN DOMAIN-CONTAINING"/>
    <property type="match status" value="1"/>
</dbReference>
<keyword evidence="3" id="KW-0472">Membrane</keyword>
<feature type="repeat" description="ANK" evidence="1">
    <location>
        <begin position="168"/>
        <end position="200"/>
    </location>
</feature>
<dbReference type="InterPro" id="IPR036770">
    <property type="entry name" value="Ankyrin_rpt-contain_sf"/>
</dbReference>
<feature type="compositionally biased region" description="Basic and acidic residues" evidence="2">
    <location>
        <begin position="1010"/>
        <end position="1021"/>
    </location>
</feature>
<dbReference type="SUPFAM" id="SSF48403">
    <property type="entry name" value="Ankyrin repeat"/>
    <property type="match status" value="1"/>
</dbReference>
<keyword evidence="5" id="KW-1185">Reference proteome</keyword>
<feature type="region of interest" description="Disordered" evidence="2">
    <location>
        <begin position="1"/>
        <end position="96"/>
    </location>
</feature>
<dbReference type="PROSITE" id="PS50088">
    <property type="entry name" value="ANK_REPEAT"/>
    <property type="match status" value="3"/>
</dbReference>
<dbReference type="EMBL" id="JAQOWY010000100">
    <property type="protein sequence ID" value="KAK1851264.1"/>
    <property type="molecule type" value="Genomic_DNA"/>
</dbReference>
<dbReference type="Pfam" id="PF12796">
    <property type="entry name" value="Ank_2"/>
    <property type="match status" value="1"/>
</dbReference>